<name>A0A834JY43_VESVU</name>
<accession>A0A834JY43</accession>
<dbReference type="EMBL" id="JACSEA010000007">
    <property type="protein sequence ID" value="KAF7396562.1"/>
    <property type="molecule type" value="Genomic_DNA"/>
</dbReference>
<evidence type="ECO:0000256" key="1">
    <source>
        <dbReference type="SAM" id="MobiDB-lite"/>
    </source>
</evidence>
<reference evidence="2" key="1">
    <citation type="journal article" date="2020" name="G3 (Bethesda)">
        <title>High-Quality Assemblies for Three Invasive Social Wasps from the &lt;i&gt;Vespula&lt;/i&gt; Genus.</title>
        <authorList>
            <person name="Harrop T.W.R."/>
            <person name="Guhlin J."/>
            <person name="McLaughlin G.M."/>
            <person name="Permina E."/>
            <person name="Stockwell P."/>
            <person name="Gilligan J."/>
            <person name="Le Lec M.F."/>
            <person name="Gruber M.A.M."/>
            <person name="Quinn O."/>
            <person name="Lovegrove M."/>
            <person name="Duncan E.J."/>
            <person name="Remnant E.J."/>
            <person name="Van Eeckhoven J."/>
            <person name="Graham B."/>
            <person name="Knapp R.A."/>
            <person name="Langford K.W."/>
            <person name="Kronenberg Z."/>
            <person name="Press M.O."/>
            <person name="Eacker S.M."/>
            <person name="Wilson-Rankin E.E."/>
            <person name="Purcell J."/>
            <person name="Lester P.J."/>
            <person name="Dearden P.K."/>
        </authorList>
    </citation>
    <scope>NUCLEOTIDE SEQUENCE</scope>
    <source>
        <strain evidence="2">Marl-1</strain>
    </source>
</reference>
<feature type="region of interest" description="Disordered" evidence="1">
    <location>
        <begin position="64"/>
        <end position="90"/>
    </location>
</feature>
<comment type="caution">
    <text evidence="2">The sequence shown here is derived from an EMBL/GenBank/DDBJ whole genome shotgun (WGS) entry which is preliminary data.</text>
</comment>
<evidence type="ECO:0000313" key="3">
    <source>
        <dbReference type="Proteomes" id="UP000614350"/>
    </source>
</evidence>
<keyword evidence="3" id="KW-1185">Reference proteome</keyword>
<feature type="compositionally biased region" description="Acidic residues" evidence="1">
    <location>
        <begin position="66"/>
        <end position="90"/>
    </location>
</feature>
<organism evidence="2 3">
    <name type="scientific">Vespula vulgaris</name>
    <name type="common">Yellow jacket</name>
    <name type="synonym">Wasp</name>
    <dbReference type="NCBI Taxonomy" id="7454"/>
    <lineage>
        <taxon>Eukaryota</taxon>
        <taxon>Metazoa</taxon>
        <taxon>Ecdysozoa</taxon>
        <taxon>Arthropoda</taxon>
        <taxon>Hexapoda</taxon>
        <taxon>Insecta</taxon>
        <taxon>Pterygota</taxon>
        <taxon>Neoptera</taxon>
        <taxon>Endopterygota</taxon>
        <taxon>Hymenoptera</taxon>
        <taxon>Apocrita</taxon>
        <taxon>Aculeata</taxon>
        <taxon>Vespoidea</taxon>
        <taxon>Vespidae</taxon>
        <taxon>Vespinae</taxon>
        <taxon>Vespula</taxon>
    </lineage>
</organism>
<sequence length="90" mass="10217">MQRVNGYLYIGLGYWIGHSQDIVCTTVTLAVRRKLIFHGFRESRYIARYPTITTTITGTIIIDIGNNDDDDDDDDDGSDDDDDNDDDIEP</sequence>
<evidence type="ECO:0000313" key="2">
    <source>
        <dbReference type="EMBL" id="KAF7396562.1"/>
    </source>
</evidence>
<dbReference type="Proteomes" id="UP000614350">
    <property type="component" value="Unassembled WGS sequence"/>
</dbReference>
<gene>
    <name evidence="2" type="ORF">HZH66_007424</name>
</gene>
<dbReference type="AlphaFoldDB" id="A0A834JY43"/>
<protein>
    <submittedName>
        <fullName evidence="2">Uncharacterized protein</fullName>
    </submittedName>
</protein>
<proteinExistence type="predicted"/>